<evidence type="ECO:0000256" key="4">
    <source>
        <dbReference type="ARBA" id="ARBA00022496"/>
    </source>
</evidence>
<keyword evidence="10 12" id="KW-0472">Membrane</keyword>
<proteinExistence type="inferred from homology"/>
<dbReference type="Pfam" id="PF07715">
    <property type="entry name" value="Plug"/>
    <property type="match status" value="1"/>
</dbReference>
<feature type="domain" description="TonB-dependent receptor plug" evidence="16">
    <location>
        <begin position="45"/>
        <end position="151"/>
    </location>
</feature>
<accession>A0A1B4XEU8</accession>
<dbReference type="KEGG" id="slim:SCL_1007"/>
<keyword evidence="7" id="KW-0408">Iron</keyword>
<evidence type="ECO:0000256" key="3">
    <source>
        <dbReference type="ARBA" id="ARBA00022452"/>
    </source>
</evidence>
<dbReference type="Pfam" id="PF00593">
    <property type="entry name" value="TonB_dep_Rec_b-barrel"/>
    <property type="match status" value="1"/>
</dbReference>
<dbReference type="RefSeq" id="WP_096360194.1">
    <property type="nucleotide sequence ID" value="NZ_AP014879.1"/>
</dbReference>
<keyword evidence="8" id="KW-0406">Ion transport</keyword>
<evidence type="ECO:0000256" key="8">
    <source>
        <dbReference type="ARBA" id="ARBA00023065"/>
    </source>
</evidence>
<dbReference type="GO" id="GO:0009279">
    <property type="term" value="C:cell outer membrane"/>
    <property type="evidence" value="ECO:0007669"/>
    <property type="project" value="UniProtKB-SubCell"/>
</dbReference>
<evidence type="ECO:0000256" key="1">
    <source>
        <dbReference type="ARBA" id="ARBA00004571"/>
    </source>
</evidence>
<keyword evidence="2 12" id="KW-0813">Transport</keyword>
<gene>
    <name evidence="17" type="ORF">SCL_1007</name>
</gene>
<evidence type="ECO:0000256" key="5">
    <source>
        <dbReference type="ARBA" id="ARBA00022692"/>
    </source>
</evidence>
<comment type="similarity">
    <text evidence="12 13">Belongs to the TonB-dependent receptor family.</text>
</comment>
<keyword evidence="4" id="KW-0410">Iron transport</keyword>
<keyword evidence="18" id="KW-1185">Reference proteome</keyword>
<dbReference type="InterPro" id="IPR036942">
    <property type="entry name" value="Beta-barrel_TonB_sf"/>
</dbReference>
<evidence type="ECO:0000256" key="12">
    <source>
        <dbReference type="PROSITE-ProRule" id="PRU01360"/>
    </source>
</evidence>
<evidence type="ECO:0000256" key="6">
    <source>
        <dbReference type="ARBA" id="ARBA00022729"/>
    </source>
</evidence>
<keyword evidence="9 13" id="KW-0798">TonB box</keyword>
<dbReference type="PANTHER" id="PTHR32552:SF68">
    <property type="entry name" value="FERRICHROME OUTER MEMBRANE TRANSPORTER_PHAGE RECEPTOR"/>
    <property type="match status" value="1"/>
</dbReference>
<keyword evidence="6 14" id="KW-0732">Signal</keyword>
<keyword evidence="11 12" id="KW-0998">Cell outer membrane</keyword>
<dbReference type="PROSITE" id="PS51257">
    <property type="entry name" value="PROKAR_LIPOPROTEIN"/>
    <property type="match status" value="1"/>
</dbReference>
<dbReference type="AlphaFoldDB" id="A0A1B4XEU8"/>
<dbReference type="Gene3D" id="2.40.170.20">
    <property type="entry name" value="TonB-dependent receptor, beta-barrel domain"/>
    <property type="match status" value="1"/>
</dbReference>
<dbReference type="InParanoid" id="A0A1B4XEU8"/>
<feature type="chain" id="PRO_5008572353" evidence="14">
    <location>
        <begin position="24"/>
        <end position="652"/>
    </location>
</feature>
<dbReference type="PANTHER" id="PTHR32552">
    <property type="entry name" value="FERRICHROME IRON RECEPTOR-RELATED"/>
    <property type="match status" value="1"/>
</dbReference>
<dbReference type="InterPro" id="IPR012910">
    <property type="entry name" value="Plug_dom"/>
</dbReference>
<evidence type="ECO:0000256" key="14">
    <source>
        <dbReference type="SAM" id="SignalP"/>
    </source>
</evidence>
<feature type="signal peptide" evidence="14">
    <location>
        <begin position="1"/>
        <end position="23"/>
    </location>
</feature>
<reference evidence="17 18" key="1">
    <citation type="submission" date="2015-05" db="EMBL/GenBank/DDBJ databases">
        <title>Complete genome sequence of a sulfur-oxidizing gammaproteobacterium strain HA5.</title>
        <authorList>
            <person name="Miura A."/>
            <person name="Kojima H."/>
            <person name="Fukui M."/>
        </authorList>
    </citation>
    <scope>NUCLEOTIDE SEQUENCE [LARGE SCALE GENOMIC DNA]</scope>
    <source>
        <strain evidence="17 18">HA5</strain>
    </source>
</reference>
<dbReference type="InterPro" id="IPR039426">
    <property type="entry name" value="TonB-dep_rcpt-like"/>
</dbReference>
<evidence type="ECO:0000256" key="7">
    <source>
        <dbReference type="ARBA" id="ARBA00023004"/>
    </source>
</evidence>
<dbReference type="GO" id="GO:0015344">
    <property type="term" value="F:siderophore uptake transmembrane transporter activity"/>
    <property type="evidence" value="ECO:0007669"/>
    <property type="project" value="TreeGrafter"/>
</dbReference>
<comment type="subcellular location">
    <subcellularLocation>
        <location evidence="1 12">Cell outer membrane</location>
        <topology evidence="1 12">Multi-pass membrane protein</topology>
    </subcellularLocation>
</comment>
<dbReference type="Proteomes" id="UP000243180">
    <property type="component" value="Chromosome"/>
</dbReference>
<evidence type="ECO:0000256" key="11">
    <source>
        <dbReference type="ARBA" id="ARBA00023237"/>
    </source>
</evidence>
<evidence type="ECO:0000259" key="15">
    <source>
        <dbReference type="Pfam" id="PF00593"/>
    </source>
</evidence>
<evidence type="ECO:0000256" key="13">
    <source>
        <dbReference type="RuleBase" id="RU003357"/>
    </source>
</evidence>
<dbReference type="FunCoup" id="A0A1B4XEU8">
    <property type="interactions" value="43"/>
</dbReference>
<dbReference type="InterPro" id="IPR037066">
    <property type="entry name" value="Plug_dom_sf"/>
</dbReference>
<keyword evidence="17" id="KW-0675">Receptor</keyword>
<feature type="domain" description="TonB-dependent receptor-like beta-barrel" evidence="15">
    <location>
        <begin position="255"/>
        <end position="612"/>
    </location>
</feature>
<keyword evidence="3 12" id="KW-1134">Transmembrane beta strand</keyword>
<keyword evidence="5 12" id="KW-0812">Transmembrane</keyword>
<organism evidence="17 18">
    <name type="scientific">Sulfuricaulis limicola</name>
    <dbReference type="NCBI Taxonomy" id="1620215"/>
    <lineage>
        <taxon>Bacteria</taxon>
        <taxon>Pseudomonadati</taxon>
        <taxon>Pseudomonadota</taxon>
        <taxon>Gammaproteobacteria</taxon>
        <taxon>Acidiferrobacterales</taxon>
        <taxon>Acidiferrobacteraceae</taxon>
        <taxon>Sulfuricaulis</taxon>
    </lineage>
</organism>
<dbReference type="SUPFAM" id="SSF56935">
    <property type="entry name" value="Porins"/>
    <property type="match status" value="1"/>
</dbReference>
<name>A0A1B4XEU8_9GAMM</name>
<evidence type="ECO:0000256" key="10">
    <source>
        <dbReference type="ARBA" id="ARBA00023136"/>
    </source>
</evidence>
<evidence type="ECO:0000313" key="18">
    <source>
        <dbReference type="Proteomes" id="UP000243180"/>
    </source>
</evidence>
<sequence length="652" mass="71127">MKNVRSLAAAAALACLPASLACAETDPEDAVIVTATRSEGTGIPIPTSISVVSRDEIKASGALSLADLLRTRAGVQVSDLYGDGSSANIDMRGFGATAVSNTLILIDGRPLNNASDIGALDLSLVDLNNVERVEIVQGSAGILYGNQAVGGLINIVTRRAPRRFEAEIGAGYGSYDKQQVTAQVGQRFDNGFAFSLGGRNRDSDNYRDHNRTELDQARLRLEQALNSGRVFLEHESSRENAQLPGSLFKDELEANRRQSVNAYANDYNTTHTQTTRIGLAHALSENWQFEGEATHRDNDREFITSFRFSPGTLSTQQRKISTLNPRLHGVSACGADQCQFTLGLDVEQTKYRLLTSFGPQNVDQMAGGLYGQAIAPLSNTLSATVGARYARVTNDIFTGASTPLDDDLSVGSAGLSWRPHADWRLFTRADQNFRFAKVDEHTNPVFGQPVGLKNQTGASYEAGAEFSRGARSAKAVAYELKLDDEIAFDATGYSNVNLPQTHRRGLLLEGSLPVAPDWSLQGAYTWTEGKITAGANEGKRIPLVPQSQARLAADWRIAAAWSLRMEGQWTGSQVNGSDFANAFPRLPSYTLANLMLRQQYKDLELGMQVNNLFNREYSETGAIGLDATFTSRDAYFPAPERNLRLTMDYVWR</sequence>
<dbReference type="Gene3D" id="2.170.130.10">
    <property type="entry name" value="TonB-dependent receptor, plug domain"/>
    <property type="match status" value="1"/>
</dbReference>
<dbReference type="OrthoDB" id="127311at2"/>
<evidence type="ECO:0000313" key="17">
    <source>
        <dbReference type="EMBL" id="BAV33322.1"/>
    </source>
</evidence>
<evidence type="ECO:0000256" key="2">
    <source>
        <dbReference type="ARBA" id="ARBA00022448"/>
    </source>
</evidence>
<evidence type="ECO:0000259" key="16">
    <source>
        <dbReference type="Pfam" id="PF07715"/>
    </source>
</evidence>
<protein>
    <submittedName>
        <fullName evidence="17">TonB-dependent receptor</fullName>
    </submittedName>
</protein>
<dbReference type="EMBL" id="AP014879">
    <property type="protein sequence ID" value="BAV33322.1"/>
    <property type="molecule type" value="Genomic_DNA"/>
</dbReference>
<dbReference type="InterPro" id="IPR000531">
    <property type="entry name" value="Beta-barrel_TonB"/>
</dbReference>
<evidence type="ECO:0000256" key="9">
    <source>
        <dbReference type="ARBA" id="ARBA00023077"/>
    </source>
</evidence>
<dbReference type="PROSITE" id="PS52016">
    <property type="entry name" value="TONB_DEPENDENT_REC_3"/>
    <property type="match status" value="1"/>
</dbReference>
<dbReference type="CDD" id="cd01347">
    <property type="entry name" value="ligand_gated_channel"/>
    <property type="match status" value="1"/>
</dbReference>